<evidence type="ECO:0000313" key="4">
    <source>
        <dbReference type="EMBL" id="KAJ4829966.1"/>
    </source>
</evidence>
<keyword evidence="5" id="KW-1185">Reference proteome</keyword>
<keyword evidence="1" id="KW-0732">Signal</keyword>
<dbReference type="Proteomes" id="UP001141552">
    <property type="component" value="Unassembled WGS sequence"/>
</dbReference>
<gene>
    <name evidence="4" type="ORF">Tsubulata_025442</name>
</gene>
<dbReference type="AlphaFoldDB" id="A0A9Q0J544"/>
<dbReference type="NCBIfam" id="TIGR01614">
    <property type="entry name" value="PME_inhib"/>
    <property type="match status" value="2"/>
</dbReference>
<dbReference type="SMART" id="SM00856">
    <property type="entry name" value="PMEI"/>
    <property type="match status" value="1"/>
</dbReference>
<accession>A0A9Q0J544</accession>
<evidence type="ECO:0000259" key="3">
    <source>
        <dbReference type="SMART" id="SM00856"/>
    </source>
</evidence>
<dbReference type="EMBL" id="JAKUCV010005766">
    <property type="protein sequence ID" value="KAJ4829966.1"/>
    <property type="molecule type" value="Genomic_DNA"/>
</dbReference>
<dbReference type="InterPro" id="IPR035513">
    <property type="entry name" value="Invertase/methylesterase_inhib"/>
</dbReference>
<feature type="domain" description="Pectinesterase inhibitor" evidence="3">
    <location>
        <begin position="135"/>
        <end position="294"/>
    </location>
</feature>
<dbReference type="SUPFAM" id="SSF101148">
    <property type="entry name" value="Plant invertase/pectin methylesterase inhibitor"/>
    <property type="match status" value="2"/>
</dbReference>
<dbReference type="CDD" id="cd15798">
    <property type="entry name" value="PMEI-like_3"/>
    <property type="match status" value="1"/>
</dbReference>
<dbReference type="GO" id="GO:0004857">
    <property type="term" value="F:enzyme inhibitor activity"/>
    <property type="evidence" value="ECO:0007669"/>
    <property type="project" value="InterPro"/>
</dbReference>
<dbReference type="Gene3D" id="1.20.140.40">
    <property type="entry name" value="Invertase/pectin methylesterase inhibitor family protein"/>
    <property type="match status" value="2"/>
</dbReference>
<evidence type="ECO:0000256" key="1">
    <source>
        <dbReference type="ARBA" id="ARBA00022729"/>
    </source>
</evidence>
<dbReference type="InterPro" id="IPR006501">
    <property type="entry name" value="Pectinesterase_inhib_dom"/>
</dbReference>
<dbReference type="PANTHER" id="PTHR31080">
    <property type="entry name" value="PECTINESTERASE INHIBITOR-LIKE"/>
    <property type="match status" value="1"/>
</dbReference>
<reference evidence="4" key="2">
    <citation type="journal article" date="2023" name="Plants (Basel)">
        <title>Annotation of the Turnera subulata (Passifloraceae) Draft Genome Reveals the S-Locus Evolved after the Divergence of Turneroideae from Passifloroideae in a Stepwise Manner.</title>
        <authorList>
            <person name="Henning P.M."/>
            <person name="Roalson E.H."/>
            <person name="Mir W."/>
            <person name="McCubbin A.G."/>
            <person name="Shore J.S."/>
        </authorList>
    </citation>
    <scope>NUCLEOTIDE SEQUENCE</scope>
    <source>
        <strain evidence="4">F60SS</strain>
    </source>
</reference>
<proteinExistence type="inferred from homology"/>
<evidence type="ECO:0000313" key="5">
    <source>
        <dbReference type="Proteomes" id="UP001141552"/>
    </source>
</evidence>
<dbReference type="PANTHER" id="PTHR31080:SF12">
    <property type="entry name" value="PLANT INVERTASE_PECTIN METHYLESTERASE INHIBITOR"/>
    <property type="match status" value="1"/>
</dbReference>
<name>A0A9Q0J544_9ROSI</name>
<reference evidence="4" key="1">
    <citation type="submission" date="2022-02" db="EMBL/GenBank/DDBJ databases">
        <authorList>
            <person name="Henning P.M."/>
            <person name="McCubbin A.G."/>
            <person name="Shore J.S."/>
        </authorList>
    </citation>
    <scope>NUCLEOTIDE SEQUENCE</scope>
    <source>
        <strain evidence="4">F60SS</strain>
        <tissue evidence="4">Leaves</tissue>
    </source>
</reference>
<dbReference type="InterPro" id="IPR051955">
    <property type="entry name" value="PME_Inhibitor"/>
</dbReference>
<evidence type="ECO:0000256" key="2">
    <source>
        <dbReference type="ARBA" id="ARBA00038471"/>
    </source>
</evidence>
<sequence>MITCPCSPTQAPYNPGSSWRRLPYLLTYTGLSPRDLNYILKVAKELRATKAKERQIVKDCLDQISEWVDQLCQSIREVHALVAPRTASDDVFWHISNVETWVSAALTDARTCAAQFPGRNMSKVQATYPRRQSRAAAAYIQASCNKTSYPALCMHYLSMYANSSTIPSPLQLTQVALSVSLNRAQSTSSYISKVLRATKGKERQILEDCLDLIGFSTDSLGDSIREVHALVSPRTPSDDVLWHISNVETWVCDAMDCVTDCTDGGPDEKKRKFKGTMKRKLLNAEQSVTIVLDLFDQYAGRYYKP</sequence>
<protein>
    <recommendedName>
        <fullName evidence="3">Pectinesterase inhibitor domain-containing protein</fullName>
    </recommendedName>
</protein>
<dbReference type="OrthoDB" id="1430376at2759"/>
<comment type="caution">
    <text evidence="4">The sequence shown here is derived from an EMBL/GenBank/DDBJ whole genome shotgun (WGS) entry which is preliminary data.</text>
</comment>
<dbReference type="Pfam" id="PF04043">
    <property type="entry name" value="PMEI"/>
    <property type="match status" value="2"/>
</dbReference>
<comment type="similarity">
    <text evidence="2">Belongs to the PMEI family.</text>
</comment>
<organism evidence="4 5">
    <name type="scientific">Turnera subulata</name>
    <dbReference type="NCBI Taxonomy" id="218843"/>
    <lineage>
        <taxon>Eukaryota</taxon>
        <taxon>Viridiplantae</taxon>
        <taxon>Streptophyta</taxon>
        <taxon>Embryophyta</taxon>
        <taxon>Tracheophyta</taxon>
        <taxon>Spermatophyta</taxon>
        <taxon>Magnoliopsida</taxon>
        <taxon>eudicotyledons</taxon>
        <taxon>Gunneridae</taxon>
        <taxon>Pentapetalae</taxon>
        <taxon>rosids</taxon>
        <taxon>fabids</taxon>
        <taxon>Malpighiales</taxon>
        <taxon>Passifloraceae</taxon>
        <taxon>Turnera</taxon>
    </lineage>
</organism>